<accession>A0A0D2C7Y4</accession>
<evidence type="ECO:0000313" key="2">
    <source>
        <dbReference type="EMBL" id="KIW27263.1"/>
    </source>
</evidence>
<feature type="region of interest" description="Disordered" evidence="1">
    <location>
        <begin position="78"/>
        <end position="194"/>
    </location>
</feature>
<gene>
    <name evidence="2" type="ORF">PV07_07017</name>
</gene>
<feature type="compositionally biased region" description="Basic and acidic residues" evidence="1">
    <location>
        <begin position="78"/>
        <end position="100"/>
    </location>
</feature>
<dbReference type="HOGENOM" id="CLU_024590_0_0_1"/>
<proteinExistence type="predicted"/>
<dbReference type="EMBL" id="KN847043">
    <property type="protein sequence ID" value="KIW27263.1"/>
    <property type="molecule type" value="Genomic_DNA"/>
</dbReference>
<dbReference type="GeneID" id="27346211"/>
<name>A0A0D2C7Y4_9EURO</name>
<feature type="compositionally biased region" description="Basic and acidic residues" evidence="1">
    <location>
        <begin position="473"/>
        <end position="484"/>
    </location>
</feature>
<dbReference type="Proteomes" id="UP000054466">
    <property type="component" value="Unassembled WGS sequence"/>
</dbReference>
<dbReference type="OrthoDB" id="3595585at2759"/>
<feature type="compositionally biased region" description="Basic residues" evidence="1">
    <location>
        <begin position="238"/>
        <end position="248"/>
    </location>
</feature>
<organism evidence="2 3">
    <name type="scientific">Cladophialophora immunda</name>
    <dbReference type="NCBI Taxonomy" id="569365"/>
    <lineage>
        <taxon>Eukaryota</taxon>
        <taxon>Fungi</taxon>
        <taxon>Dikarya</taxon>
        <taxon>Ascomycota</taxon>
        <taxon>Pezizomycotina</taxon>
        <taxon>Eurotiomycetes</taxon>
        <taxon>Chaetothyriomycetidae</taxon>
        <taxon>Chaetothyriales</taxon>
        <taxon>Herpotrichiellaceae</taxon>
        <taxon>Cladophialophora</taxon>
    </lineage>
</organism>
<protein>
    <submittedName>
        <fullName evidence="2">Uncharacterized protein</fullName>
    </submittedName>
</protein>
<reference evidence="2 3" key="1">
    <citation type="submission" date="2015-01" db="EMBL/GenBank/DDBJ databases">
        <title>The Genome Sequence of Cladophialophora immunda CBS83496.</title>
        <authorList>
            <consortium name="The Broad Institute Genomics Platform"/>
            <person name="Cuomo C."/>
            <person name="de Hoog S."/>
            <person name="Gorbushina A."/>
            <person name="Stielow B."/>
            <person name="Teixiera M."/>
            <person name="Abouelleil A."/>
            <person name="Chapman S.B."/>
            <person name="Priest M."/>
            <person name="Young S.K."/>
            <person name="Wortman J."/>
            <person name="Nusbaum C."/>
            <person name="Birren B."/>
        </authorList>
    </citation>
    <scope>NUCLEOTIDE SEQUENCE [LARGE SCALE GENOMIC DNA]</scope>
    <source>
        <strain evidence="2 3">CBS 83496</strain>
    </source>
</reference>
<evidence type="ECO:0000256" key="1">
    <source>
        <dbReference type="SAM" id="MobiDB-lite"/>
    </source>
</evidence>
<dbReference type="VEuPathDB" id="FungiDB:PV07_07017"/>
<evidence type="ECO:0000313" key="3">
    <source>
        <dbReference type="Proteomes" id="UP000054466"/>
    </source>
</evidence>
<feature type="compositionally biased region" description="Basic and acidic residues" evidence="1">
    <location>
        <begin position="438"/>
        <end position="464"/>
    </location>
</feature>
<sequence>MVSDFVRLHVTPLNPDLLQVVVGPHLLKLVSNLSYHSIQTFPENSYGYFDLPTMEADKLKKKLNGAILKGRKIRVEEARPTKRRRVEDSSKDDDPSAELKRTKRKRSKERNVIQGHELPAARKVKRGWTEAKSTKTSKKNKGKAASSSSKYTDKDEALFRTKVPPNKLDNVEVARKEKGKPKKKGTQQVVHEFEKSTMQPSFLKQDIGLGIKGNLQYIEGEGWVDEQGLVVEKEHEHVSKHREIIKRRPQSDHAAGKRRRQSPPPLSSSSASSEDGDEVEVDSSSSDVEQKEDTSSSGSSSESESEEEAARSASARGTSETDAQSGVHPLEALFKKPTAPVPQDIAKPSLEISTSFSFFDSGNPEDLAEEPVIPLTPFSSQDIRYRGLRSAAPTPDTAHPSRFNSYGSSGLPGDEEPQGDDADQASEAEFGVNSGSREQPKERASRSQSDFEKKFWENRAENNRSWKLRRRTVLKEKRQRENKARRPRNW</sequence>
<feature type="region of interest" description="Disordered" evidence="1">
    <location>
        <begin position="234"/>
        <end position="490"/>
    </location>
</feature>
<dbReference type="AlphaFoldDB" id="A0A0D2C7Y4"/>
<feature type="compositionally biased region" description="Low complexity" evidence="1">
    <location>
        <begin position="311"/>
        <end position="320"/>
    </location>
</feature>
<feature type="compositionally biased region" description="Acidic residues" evidence="1">
    <location>
        <begin position="413"/>
        <end position="426"/>
    </location>
</feature>
<dbReference type="STRING" id="569365.A0A0D2C7Y4"/>
<feature type="compositionally biased region" description="Polar residues" evidence="1">
    <location>
        <begin position="351"/>
        <end position="360"/>
    </location>
</feature>
<keyword evidence="3" id="KW-1185">Reference proteome</keyword>
<dbReference type="RefSeq" id="XP_016247479.1">
    <property type="nucleotide sequence ID" value="XM_016394060.1"/>
</dbReference>